<evidence type="ECO:0000313" key="6">
    <source>
        <dbReference type="EMBL" id="OGG87680.1"/>
    </source>
</evidence>
<dbReference type="GO" id="GO:0098796">
    <property type="term" value="C:membrane protein complex"/>
    <property type="evidence" value="ECO:0007669"/>
    <property type="project" value="UniProtKB-ARBA"/>
</dbReference>
<keyword evidence="4 6" id="KW-0067">ATP-binding</keyword>
<comment type="similarity">
    <text evidence="1">Belongs to the ABC transporter superfamily.</text>
</comment>
<dbReference type="InterPro" id="IPR003439">
    <property type="entry name" value="ABC_transporter-like_ATP-bd"/>
</dbReference>
<dbReference type="SMART" id="SM00382">
    <property type="entry name" value="AAA"/>
    <property type="match status" value="1"/>
</dbReference>
<keyword evidence="3" id="KW-0547">Nucleotide-binding</keyword>
<dbReference type="PROSITE" id="PS00211">
    <property type="entry name" value="ABC_TRANSPORTER_1"/>
    <property type="match status" value="1"/>
</dbReference>
<evidence type="ECO:0000259" key="5">
    <source>
        <dbReference type="PROSITE" id="PS50893"/>
    </source>
</evidence>
<dbReference type="PANTHER" id="PTHR42798">
    <property type="entry name" value="LIPOPROTEIN-RELEASING SYSTEM ATP-BINDING PROTEIN LOLD"/>
    <property type="match status" value="1"/>
</dbReference>
<dbReference type="InterPro" id="IPR003593">
    <property type="entry name" value="AAA+_ATPase"/>
</dbReference>
<comment type="caution">
    <text evidence="6">The sequence shown here is derived from an EMBL/GenBank/DDBJ whole genome shotgun (WGS) entry which is preliminary data.</text>
</comment>
<dbReference type="GO" id="GO:0022857">
    <property type="term" value="F:transmembrane transporter activity"/>
    <property type="evidence" value="ECO:0007669"/>
    <property type="project" value="UniProtKB-ARBA"/>
</dbReference>
<dbReference type="STRING" id="1798561.A3B87_01040"/>
<proteinExistence type="inferred from homology"/>
<dbReference type="InterPro" id="IPR027417">
    <property type="entry name" value="P-loop_NTPase"/>
</dbReference>
<dbReference type="FunFam" id="3.40.50.300:FF:000032">
    <property type="entry name" value="Export ABC transporter ATP-binding protein"/>
    <property type="match status" value="1"/>
</dbReference>
<dbReference type="Proteomes" id="UP000179136">
    <property type="component" value="Unassembled WGS sequence"/>
</dbReference>
<sequence length="240" mass="26672">MENKNLINIRNIYKHFETDEVVTKVLHGISFEIGHGEFIAIMGPSGSGKSTLMHILGFLDRPTSGEYIFEGENTTEFNDSKLAELRNKKIGFVFQAFNLLPRTSVLENVILPLQYSKNHPDKKGAATKALKAVGLEHRLDHLSNQLSGGEKQRVAIARALVNDPEVIFADEPTGNLDSQSGQQVMEIILELNKKGKTIIMVTHEQYTAETAKRIIKLADGLIVSDSSVKHRVDVRNGLIK</sequence>
<accession>A0A1F6FPA0</accession>
<dbReference type="PROSITE" id="PS50893">
    <property type="entry name" value="ABC_TRANSPORTER_2"/>
    <property type="match status" value="1"/>
</dbReference>
<dbReference type="SUPFAM" id="SSF52540">
    <property type="entry name" value="P-loop containing nucleoside triphosphate hydrolases"/>
    <property type="match status" value="1"/>
</dbReference>
<reference evidence="6 7" key="1">
    <citation type="journal article" date="2016" name="Nat. Commun.">
        <title>Thousands of microbial genomes shed light on interconnected biogeochemical processes in an aquifer system.</title>
        <authorList>
            <person name="Anantharaman K."/>
            <person name="Brown C.T."/>
            <person name="Hug L.A."/>
            <person name="Sharon I."/>
            <person name="Castelle C.J."/>
            <person name="Probst A.J."/>
            <person name="Thomas B.C."/>
            <person name="Singh A."/>
            <person name="Wilkins M.J."/>
            <person name="Karaoz U."/>
            <person name="Brodie E.L."/>
            <person name="Williams K.H."/>
            <person name="Hubbard S.S."/>
            <person name="Banfield J.F."/>
        </authorList>
    </citation>
    <scope>NUCLEOTIDE SEQUENCE [LARGE SCALE GENOMIC DNA]</scope>
</reference>
<name>A0A1F6FPA0_9BACT</name>
<evidence type="ECO:0000256" key="4">
    <source>
        <dbReference type="ARBA" id="ARBA00022840"/>
    </source>
</evidence>
<dbReference type="GO" id="GO:0016887">
    <property type="term" value="F:ATP hydrolysis activity"/>
    <property type="evidence" value="ECO:0007669"/>
    <property type="project" value="InterPro"/>
</dbReference>
<dbReference type="PANTHER" id="PTHR42798:SF6">
    <property type="entry name" value="CELL DIVISION ATP-BINDING PROTEIN FTSE"/>
    <property type="match status" value="1"/>
</dbReference>
<organism evidence="6 7">
    <name type="scientific">Candidatus Kuenenbacteria bacterium RIFCSPHIGHO2_02_FULL_39_13</name>
    <dbReference type="NCBI Taxonomy" id="1798561"/>
    <lineage>
        <taxon>Bacteria</taxon>
        <taxon>Candidatus Kueneniibacteriota</taxon>
    </lineage>
</organism>
<dbReference type="InterPro" id="IPR017911">
    <property type="entry name" value="MacB-like_ATP-bd"/>
</dbReference>
<dbReference type="AlphaFoldDB" id="A0A1F6FPA0"/>
<gene>
    <name evidence="6" type="ORF">A3B87_01040</name>
</gene>
<dbReference type="GO" id="GO:0005524">
    <property type="term" value="F:ATP binding"/>
    <property type="evidence" value="ECO:0007669"/>
    <property type="project" value="UniProtKB-KW"/>
</dbReference>
<evidence type="ECO:0000256" key="1">
    <source>
        <dbReference type="ARBA" id="ARBA00005417"/>
    </source>
</evidence>
<evidence type="ECO:0000313" key="7">
    <source>
        <dbReference type="Proteomes" id="UP000179136"/>
    </source>
</evidence>
<dbReference type="InterPro" id="IPR017871">
    <property type="entry name" value="ABC_transporter-like_CS"/>
</dbReference>
<evidence type="ECO:0000256" key="2">
    <source>
        <dbReference type="ARBA" id="ARBA00022448"/>
    </source>
</evidence>
<dbReference type="EMBL" id="MFMW01000001">
    <property type="protein sequence ID" value="OGG87680.1"/>
    <property type="molecule type" value="Genomic_DNA"/>
</dbReference>
<dbReference type="Pfam" id="PF00005">
    <property type="entry name" value="ABC_tran"/>
    <property type="match status" value="1"/>
</dbReference>
<protein>
    <submittedName>
        <fullName evidence="6">Macrolide ABC transporter ATP-binding protein</fullName>
    </submittedName>
</protein>
<keyword evidence="2" id="KW-0813">Transport</keyword>
<feature type="domain" description="ABC transporter" evidence="5">
    <location>
        <begin position="7"/>
        <end position="239"/>
    </location>
</feature>
<dbReference type="CDD" id="cd03255">
    <property type="entry name" value="ABC_MJ0796_LolCDE_FtsE"/>
    <property type="match status" value="1"/>
</dbReference>
<evidence type="ECO:0000256" key="3">
    <source>
        <dbReference type="ARBA" id="ARBA00022741"/>
    </source>
</evidence>
<dbReference type="Gene3D" id="3.40.50.300">
    <property type="entry name" value="P-loop containing nucleotide triphosphate hydrolases"/>
    <property type="match status" value="1"/>
</dbReference>